<dbReference type="FunFam" id="3.30.40.10:FF:000021">
    <property type="entry name" value="Inhibitor of growth 2b"/>
    <property type="match status" value="1"/>
</dbReference>
<gene>
    <name evidence="13" type="primary">Ing1</name>
</gene>
<dbReference type="SMART" id="SM00249">
    <property type="entry name" value="PHD"/>
    <property type="match status" value="1"/>
</dbReference>
<comment type="subcellular location">
    <subcellularLocation>
        <location evidence="1 10">Nucleus</location>
    </subcellularLocation>
</comment>
<feature type="compositionally biased region" description="Basic and acidic residues" evidence="11">
    <location>
        <begin position="131"/>
        <end position="144"/>
    </location>
</feature>
<feature type="binding site" evidence="8">
    <location>
        <position position="339"/>
    </location>
    <ligand>
        <name>Zn(2+)</name>
        <dbReference type="ChEBI" id="CHEBI:29105"/>
        <label>2</label>
    </ligand>
</feature>
<keyword evidence="3 8" id="KW-0479">Metal-binding</keyword>
<comment type="function">
    <text evidence="10">Component of an histone acetyltransferase complex.</text>
</comment>
<comment type="domain">
    <text evidence="10">The PHD-type zinc finger mediates the binding to H3K4me3.</text>
</comment>
<feature type="binding site" evidence="8">
    <location>
        <position position="321"/>
    </location>
    <ligand>
        <name>Zn(2+)</name>
        <dbReference type="ChEBI" id="CHEBI:29105"/>
        <label>1</label>
    </ligand>
</feature>
<dbReference type="InterPro" id="IPR013083">
    <property type="entry name" value="Znf_RING/FYVE/PHD"/>
</dbReference>
<keyword evidence="5 8" id="KW-0862">Zinc</keyword>
<feature type="binding site" evidence="8">
    <location>
        <position position="348"/>
    </location>
    <ligand>
        <name>Zn(2+)</name>
        <dbReference type="ChEBI" id="CHEBI:29105"/>
        <label>1</label>
    </ligand>
</feature>
<feature type="compositionally biased region" description="Basic and acidic residues" evidence="11">
    <location>
        <begin position="155"/>
        <end position="166"/>
    </location>
</feature>
<evidence type="ECO:0000256" key="3">
    <source>
        <dbReference type="ARBA" id="ARBA00022723"/>
    </source>
</evidence>
<keyword evidence="6 10" id="KW-0539">Nucleus</keyword>
<dbReference type="GO" id="GO:0006325">
    <property type="term" value="P:chromatin organization"/>
    <property type="evidence" value="ECO:0007669"/>
    <property type="project" value="UniProtKB-KW"/>
</dbReference>
<name>A0A6F9DFT6_9ASCI</name>
<feature type="binding site" evidence="8">
    <location>
        <position position="345"/>
    </location>
    <ligand>
        <name>Zn(2+)</name>
        <dbReference type="ChEBI" id="CHEBI:29105"/>
        <label>1</label>
    </ligand>
</feature>
<dbReference type="PROSITE" id="PS50016">
    <property type="entry name" value="ZF_PHD_2"/>
    <property type="match status" value="1"/>
</dbReference>
<dbReference type="Gene3D" id="6.10.140.1740">
    <property type="match status" value="1"/>
</dbReference>
<feature type="site" description="Histone H3K4me3 binding" evidence="7">
    <location>
        <position position="335"/>
    </location>
</feature>
<keyword evidence="4 9" id="KW-0863">Zinc-finger</keyword>
<evidence type="ECO:0000256" key="9">
    <source>
        <dbReference type="PROSITE-ProRule" id="PRU00146"/>
    </source>
</evidence>
<organism evidence="13">
    <name type="scientific">Phallusia mammillata</name>
    <dbReference type="NCBI Taxonomy" id="59560"/>
    <lineage>
        <taxon>Eukaryota</taxon>
        <taxon>Metazoa</taxon>
        <taxon>Chordata</taxon>
        <taxon>Tunicata</taxon>
        <taxon>Ascidiacea</taxon>
        <taxon>Phlebobranchia</taxon>
        <taxon>Ascidiidae</taxon>
        <taxon>Phallusia</taxon>
    </lineage>
</organism>
<dbReference type="GO" id="GO:0008270">
    <property type="term" value="F:zinc ion binding"/>
    <property type="evidence" value="ECO:0007669"/>
    <property type="project" value="UniProtKB-KW"/>
</dbReference>
<evidence type="ECO:0000256" key="10">
    <source>
        <dbReference type="RuleBase" id="RU361213"/>
    </source>
</evidence>
<evidence type="ECO:0000256" key="6">
    <source>
        <dbReference type="ARBA" id="ARBA00023242"/>
    </source>
</evidence>
<feature type="compositionally biased region" description="Basic residues" evidence="11">
    <location>
        <begin position="284"/>
        <end position="295"/>
    </location>
</feature>
<feature type="region of interest" description="Disordered" evidence="11">
    <location>
        <begin position="194"/>
        <end position="314"/>
    </location>
</feature>
<reference evidence="13" key="1">
    <citation type="submission" date="2020-04" db="EMBL/GenBank/DDBJ databases">
        <authorList>
            <person name="Neveu A P."/>
        </authorList>
    </citation>
    <scope>NUCLEOTIDE SEQUENCE</scope>
    <source>
        <tissue evidence="13">Whole embryo</tissue>
    </source>
</reference>
<evidence type="ECO:0000313" key="13">
    <source>
        <dbReference type="EMBL" id="CAB3256145.1"/>
    </source>
</evidence>
<dbReference type="GO" id="GO:0045893">
    <property type="term" value="P:positive regulation of DNA-templated transcription"/>
    <property type="evidence" value="ECO:0007669"/>
    <property type="project" value="TreeGrafter"/>
</dbReference>
<proteinExistence type="evidence at transcript level"/>
<dbReference type="PANTHER" id="PTHR10333:SF89">
    <property type="entry name" value="INHIBITOR OF GROWTH PROTEIN"/>
    <property type="match status" value="1"/>
</dbReference>
<dbReference type="EMBL" id="LR785986">
    <property type="protein sequence ID" value="CAB3256145.1"/>
    <property type="molecule type" value="mRNA"/>
</dbReference>
<feature type="site" description="Histone H3K4me3 binding" evidence="7">
    <location>
        <position position="331"/>
    </location>
</feature>
<dbReference type="InterPro" id="IPR024610">
    <property type="entry name" value="ING_N_histone-binding"/>
</dbReference>
<evidence type="ECO:0000256" key="2">
    <source>
        <dbReference type="ARBA" id="ARBA00010210"/>
    </source>
</evidence>
<evidence type="ECO:0000259" key="12">
    <source>
        <dbReference type="PROSITE" id="PS50016"/>
    </source>
</evidence>
<dbReference type="CDD" id="cd16857">
    <property type="entry name" value="ING_ING1_2"/>
    <property type="match status" value="1"/>
</dbReference>
<sequence>MDNISLADASDEVVELASKYAEKYVNYVENLPFDIQRSVTRLREIDLACRDVITEIETLSASFTKDKDISLKGRSTLLQIQRLFAKCQELGDEKIAIVQQLSETVDGRKKQVEHSAYRFKVAYRPDLKDELNGKREFQKSDGKSAKRTRRRRNHHGSDKSMERPEKLFAMDSNPLRTGLFSNGNSSASNKQLLSLSLEPPISPVDEEVTPRRGERTEKKETSSSAASSTTSTVTSTVTSPAMSVASKLSNSSKPITSKPSTSSTRGVITPVSTSASNGGNKAVIKGKKKKRKSVKHYLERNSARSPSPQEMPIDPDEPTYCLCGQVSFGQMIGCDNKKCPIEWFHFSCVGLTHNPKGKWYCPDCLRDRKREAKHR</sequence>
<dbReference type="PANTHER" id="PTHR10333">
    <property type="entry name" value="INHIBITOR OF GROWTH PROTEIN"/>
    <property type="match status" value="1"/>
</dbReference>
<dbReference type="InterPro" id="IPR001965">
    <property type="entry name" value="Znf_PHD"/>
</dbReference>
<dbReference type="GO" id="GO:0005634">
    <property type="term" value="C:nucleus"/>
    <property type="evidence" value="ECO:0007669"/>
    <property type="project" value="UniProtKB-SubCell"/>
</dbReference>
<dbReference type="InterPro" id="IPR011011">
    <property type="entry name" value="Znf_FYVE_PHD"/>
</dbReference>
<dbReference type="InterPro" id="IPR028643">
    <property type="entry name" value="ING1_PHD_Znf"/>
</dbReference>
<feature type="region of interest" description="Disordered" evidence="11">
    <location>
        <begin position="131"/>
        <end position="166"/>
    </location>
</feature>
<comment type="subunit">
    <text evidence="10">Component of an histone acetyltransferase complex. Interacts with H3K4me3 and to a lesser extent with H3K4me2.</text>
</comment>
<feature type="compositionally biased region" description="Basic and acidic residues" evidence="11">
    <location>
        <begin position="208"/>
        <end position="221"/>
    </location>
</feature>
<feature type="compositionally biased region" description="Low complexity" evidence="11">
    <location>
        <begin position="222"/>
        <end position="264"/>
    </location>
</feature>
<dbReference type="InterPro" id="IPR019786">
    <property type="entry name" value="Zinc_finger_PHD-type_CS"/>
</dbReference>
<comment type="similarity">
    <text evidence="2 10">Belongs to the ING family.</text>
</comment>
<feature type="binding site" evidence="8">
    <location>
        <position position="364"/>
    </location>
    <ligand>
        <name>Zn(2+)</name>
        <dbReference type="ChEBI" id="CHEBI:29105"/>
        <label>2</label>
    </ligand>
</feature>
<dbReference type="PROSITE" id="PS01359">
    <property type="entry name" value="ZF_PHD_1"/>
    <property type="match status" value="1"/>
</dbReference>
<feature type="domain" description="PHD-type" evidence="12">
    <location>
        <begin position="318"/>
        <end position="367"/>
    </location>
</feature>
<dbReference type="CDD" id="cd15584">
    <property type="entry name" value="PHD_ING1_2"/>
    <property type="match status" value="1"/>
</dbReference>
<evidence type="ECO:0000256" key="7">
    <source>
        <dbReference type="PIRSR" id="PIRSR628651-50"/>
    </source>
</evidence>
<dbReference type="InterPro" id="IPR028651">
    <property type="entry name" value="ING_fam"/>
</dbReference>
<feature type="binding site" evidence="8">
    <location>
        <position position="323"/>
    </location>
    <ligand>
        <name>Zn(2+)</name>
        <dbReference type="ChEBI" id="CHEBI:29105"/>
        <label>1</label>
    </ligand>
</feature>
<accession>A0A6F9DFT6</accession>
<dbReference type="Pfam" id="PF12998">
    <property type="entry name" value="ING"/>
    <property type="match status" value="1"/>
</dbReference>
<keyword evidence="10" id="KW-0156">Chromatin regulator</keyword>
<feature type="site" description="Histone H3K4me3 binding" evidence="7">
    <location>
        <position position="320"/>
    </location>
</feature>
<feature type="binding site" evidence="8">
    <location>
        <position position="361"/>
    </location>
    <ligand>
        <name>Zn(2+)</name>
        <dbReference type="ChEBI" id="CHEBI:29105"/>
        <label>2</label>
    </ligand>
</feature>
<feature type="binding site" evidence="8">
    <location>
        <position position="334"/>
    </location>
    <ligand>
        <name>Zn(2+)</name>
        <dbReference type="ChEBI" id="CHEBI:29105"/>
        <label>2</label>
    </ligand>
</feature>
<dbReference type="SMART" id="SM01408">
    <property type="entry name" value="ING"/>
    <property type="match status" value="1"/>
</dbReference>
<evidence type="ECO:0000256" key="1">
    <source>
        <dbReference type="ARBA" id="ARBA00004123"/>
    </source>
</evidence>
<dbReference type="SUPFAM" id="SSF57903">
    <property type="entry name" value="FYVE/PHD zinc finger"/>
    <property type="match status" value="1"/>
</dbReference>
<evidence type="ECO:0000256" key="8">
    <source>
        <dbReference type="PIRSR" id="PIRSR628651-51"/>
    </source>
</evidence>
<protein>
    <recommendedName>
        <fullName evidence="10">Inhibitor of growth protein</fullName>
    </recommendedName>
</protein>
<feature type="compositionally biased region" description="Polar residues" evidence="11">
    <location>
        <begin position="270"/>
        <end position="279"/>
    </location>
</feature>
<evidence type="ECO:0000256" key="11">
    <source>
        <dbReference type="SAM" id="MobiDB-lite"/>
    </source>
</evidence>
<dbReference type="Gene3D" id="3.30.40.10">
    <property type="entry name" value="Zinc/RING finger domain, C3HC4 (zinc finger)"/>
    <property type="match status" value="1"/>
</dbReference>
<evidence type="ECO:0000256" key="4">
    <source>
        <dbReference type="ARBA" id="ARBA00022771"/>
    </source>
</evidence>
<dbReference type="InterPro" id="IPR019787">
    <property type="entry name" value="Znf_PHD-finger"/>
</dbReference>
<feature type="site" description="Histone H3K4me3 binding" evidence="7">
    <location>
        <position position="343"/>
    </location>
</feature>
<feature type="compositionally biased region" description="Basic residues" evidence="11">
    <location>
        <begin position="145"/>
        <end position="154"/>
    </location>
</feature>
<dbReference type="AlphaFoldDB" id="A0A6F9DFT6"/>
<evidence type="ECO:0000256" key="5">
    <source>
        <dbReference type="ARBA" id="ARBA00022833"/>
    </source>
</evidence>